<name>A0A6C0CGK3_9ZZZZ</name>
<sequence>MKLISLFGLIKLVNSQVNTKIVSEGSICGGMVVGTPSVCDVNLECVYTLGPMIADAPGFCRPTCPTVRDQWGNCVPDNCEVWNDGCNICSYDKSINSLVSCTEEVCYTSTHEANCDRYSTNENSFFHCSQSVDVISQLNSVCCTSGDLCLTGFPDRCSPECASLVNLIFTNCAPVLNIDDITDKSGFREFHQKCLDTSNSGGSKDIPVNCALWYDGCNTCSVSNGDINFCSRRMCLTMGEQSCREHRDSTDNRESGSTCFDGIDNDGDGLSDCDDPDCSIYGRCRRISDSEEGRECFDGIDNDGDGLADCYDNDCLRDPRASTHCGDMVITPLSMEPTNGH</sequence>
<proteinExistence type="predicted"/>
<dbReference type="AlphaFoldDB" id="A0A6C0CGK3"/>
<evidence type="ECO:0000313" key="1">
    <source>
        <dbReference type="EMBL" id="QHT02819.1"/>
    </source>
</evidence>
<accession>A0A6C0CGK3</accession>
<reference evidence="1" key="1">
    <citation type="journal article" date="2020" name="Nature">
        <title>Giant virus diversity and host interactions through global metagenomics.</title>
        <authorList>
            <person name="Schulz F."/>
            <person name="Roux S."/>
            <person name="Paez-Espino D."/>
            <person name="Jungbluth S."/>
            <person name="Walsh D.A."/>
            <person name="Denef V.J."/>
            <person name="McMahon K.D."/>
            <person name="Konstantinidis K.T."/>
            <person name="Eloe-Fadrosh E.A."/>
            <person name="Kyrpides N.C."/>
            <person name="Woyke T."/>
        </authorList>
    </citation>
    <scope>NUCLEOTIDE SEQUENCE</scope>
    <source>
        <strain evidence="1">GVMAG-M-3300020595-32</strain>
    </source>
</reference>
<organism evidence="1">
    <name type="scientific">viral metagenome</name>
    <dbReference type="NCBI Taxonomy" id="1070528"/>
    <lineage>
        <taxon>unclassified sequences</taxon>
        <taxon>metagenomes</taxon>
        <taxon>organismal metagenomes</taxon>
    </lineage>
</organism>
<dbReference type="EMBL" id="MN739401">
    <property type="protein sequence ID" value="QHT02819.1"/>
    <property type="molecule type" value="Genomic_DNA"/>
</dbReference>
<protein>
    <submittedName>
        <fullName evidence="1">Uncharacterized protein</fullName>
    </submittedName>
</protein>